<gene>
    <name evidence="3" type="ORF">EV420DRAFT_1267729</name>
</gene>
<dbReference type="Proteomes" id="UP001175211">
    <property type="component" value="Unassembled WGS sequence"/>
</dbReference>
<name>A0AA39TQH4_ARMTA</name>
<comment type="caution">
    <text evidence="3">The sequence shown here is derived from an EMBL/GenBank/DDBJ whole genome shotgun (WGS) entry which is preliminary data.</text>
</comment>
<dbReference type="InterPro" id="IPR046700">
    <property type="entry name" value="DUF6570"/>
</dbReference>
<dbReference type="GeneID" id="85350950"/>
<accession>A0AA39TQH4</accession>
<feature type="region of interest" description="Disordered" evidence="1">
    <location>
        <begin position="143"/>
        <end position="163"/>
    </location>
</feature>
<dbReference type="AlphaFoldDB" id="A0AA39TQH4"/>
<evidence type="ECO:0000313" key="4">
    <source>
        <dbReference type="Proteomes" id="UP001175211"/>
    </source>
</evidence>
<sequence length="308" mass="34627">MISLCHAKCMIVQLKEENGSISLPTTQRGIKGNIIVYPQQPTKVSNMLPPSIEEITAPLCILFMGAQAPTVEWLRTRAKPLAVNGRRVRRALQWLKKHNPLYKDVILNEDMLTYLDTEPALPFSVQHIPVSEQAETLTSRYEGPIDSTRRGVPKNGPAPDDTPFERVVITDVDVSTLSNKLRAAALTHVKSKGGGYIEITHDPTPVNEFNNPDLFLMMYPTLFPYGIGGLEDHSRTTPIKFQSHVKHLMSMNDTRFQQHYTFMFTAFNMVQCRKMLLHTSLKVKKKSFPDVAQHFGSVSAEAIVVVSQ</sequence>
<organism evidence="3 4">
    <name type="scientific">Armillaria tabescens</name>
    <name type="common">Ringless honey mushroom</name>
    <name type="synonym">Agaricus tabescens</name>
    <dbReference type="NCBI Taxonomy" id="1929756"/>
    <lineage>
        <taxon>Eukaryota</taxon>
        <taxon>Fungi</taxon>
        <taxon>Dikarya</taxon>
        <taxon>Basidiomycota</taxon>
        <taxon>Agaricomycotina</taxon>
        <taxon>Agaricomycetes</taxon>
        <taxon>Agaricomycetidae</taxon>
        <taxon>Agaricales</taxon>
        <taxon>Marasmiineae</taxon>
        <taxon>Physalacriaceae</taxon>
        <taxon>Desarmillaria</taxon>
    </lineage>
</organism>
<feature type="domain" description="DUF6570" evidence="2">
    <location>
        <begin position="1"/>
        <end position="112"/>
    </location>
</feature>
<dbReference type="EMBL" id="JAUEPS010000012">
    <property type="protein sequence ID" value="KAK0460499.1"/>
    <property type="molecule type" value="Genomic_DNA"/>
</dbReference>
<dbReference type="Pfam" id="PF20209">
    <property type="entry name" value="DUF6570"/>
    <property type="match status" value="1"/>
</dbReference>
<evidence type="ECO:0000259" key="2">
    <source>
        <dbReference type="Pfam" id="PF20209"/>
    </source>
</evidence>
<dbReference type="RefSeq" id="XP_060332538.1">
    <property type="nucleotide sequence ID" value="XM_060467402.1"/>
</dbReference>
<keyword evidence="4" id="KW-1185">Reference proteome</keyword>
<evidence type="ECO:0000256" key="1">
    <source>
        <dbReference type="SAM" id="MobiDB-lite"/>
    </source>
</evidence>
<protein>
    <recommendedName>
        <fullName evidence="2">DUF6570 domain-containing protein</fullName>
    </recommendedName>
</protein>
<proteinExistence type="predicted"/>
<evidence type="ECO:0000313" key="3">
    <source>
        <dbReference type="EMBL" id="KAK0460499.1"/>
    </source>
</evidence>
<reference evidence="3" key="1">
    <citation type="submission" date="2023-06" db="EMBL/GenBank/DDBJ databases">
        <authorList>
            <consortium name="Lawrence Berkeley National Laboratory"/>
            <person name="Ahrendt S."/>
            <person name="Sahu N."/>
            <person name="Indic B."/>
            <person name="Wong-Bajracharya J."/>
            <person name="Merenyi Z."/>
            <person name="Ke H.-M."/>
            <person name="Monk M."/>
            <person name="Kocsube S."/>
            <person name="Drula E."/>
            <person name="Lipzen A."/>
            <person name="Balint B."/>
            <person name="Henrissat B."/>
            <person name="Andreopoulos B."/>
            <person name="Martin F.M."/>
            <person name="Harder C.B."/>
            <person name="Rigling D."/>
            <person name="Ford K.L."/>
            <person name="Foster G.D."/>
            <person name="Pangilinan J."/>
            <person name="Papanicolaou A."/>
            <person name="Barry K."/>
            <person name="LaButti K."/>
            <person name="Viragh M."/>
            <person name="Koriabine M."/>
            <person name="Yan M."/>
            <person name="Riley R."/>
            <person name="Champramary S."/>
            <person name="Plett K.L."/>
            <person name="Tsai I.J."/>
            <person name="Slot J."/>
            <person name="Sipos G."/>
            <person name="Plett J."/>
            <person name="Nagy L.G."/>
            <person name="Grigoriev I.V."/>
        </authorList>
    </citation>
    <scope>NUCLEOTIDE SEQUENCE</scope>
    <source>
        <strain evidence="3">CCBAS 213</strain>
    </source>
</reference>